<dbReference type="RefSeq" id="WP_273134168.1">
    <property type="nucleotide sequence ID" value="NZ_VMRX01000035.1"/>
</dbReference>
<evidence type="ECO:0000256" key="3">
    <source>
        <dbReference type="ARBA" id="ARBA00022679"/>
    </source>
</evidence>
<name>A0A558B636_9GAMM</name>
<dbReference type="Pfam" id="PF01553">
    <property type="entry name" value="Acyltransferase"/>
    <property type="match status" value="1"/>
</dbReference>
<dbReference type="EMBL" id="VMRX01000035">
    <property type="protein sequence ID" value="TVT31970.1"/>
    <property type="molecule type" value="Genomic_DNA"/>
</dbReference>
<dbReference type="GO" id="GO:0006654">
    <property type="term" value="P:phosphatidic acid biosynthetic process"/>
    <property type="evidence" value="ECO:0007669"/>
    <property type="project" value="TreeGrafter"/>
</dbReference>
<accession>A0A558B636</accession>
<protein>
    <submittedName>
        <fullName evidence="7">1-acyl-sn-glycerol-3-phosphate acyltransferase</fullName>
    </submittedName>
</protein>
<sequence>MSGIRLATRLLAFALFLCGTCVLTLALLAADRVRKQPTDKNPWATFCFRQACRCLGWQVQVHGQPTSGNALYVANHISWSDIPALGSLTPLRFLSKAEVGNWPVIGWLARQAGTLFIKRGGGQARRIKKTMVEHLQAGESVLVFPEGTTSSGLAVLPMHGLLLTAARDAGVPVQPVTIGYRRNQRPDPVAPFVGDDSFQRHLVRLLSLPPTCIEIVFHPPVTADQPVNELSRHIHQEISAGLKRIHSGEFDACEPLPVRTTAGPGLSRLP</sequence>
<dbReference type="PANTHER" id="PTHR10434">
    <property type="entry name" value="1-ACYL-SN-GLYCEROL-3-PHOSPHATE ACYLTRANSFERASE"/>
    <property type="match status" value="1"/>
</dbReference>
<feature type="domain" description="Phospholipid/glycerol acyltransferase" evidence="6">
    <location>
        <begin position="70"/>
        <end position="181"/>
    </location>
</feature>
<proteinExistence type="predicted"/>
<organism evidence="7 8">
    <name type="scientific">Marinobacter vinifirmus</name>
    <dbReference type="NCBI Taxonomy" id="355591"/>
    <lineage>
        <taxon>Bacteria</taxon>
        <taxon>Pseudomonadati</taxon>
        <taxon>Pseudomonadota</taxon>
        <taxon>Gammaproteobacteria</taxon>
        <taxon>Pseudomonadales</taxon>
        <taxon>Marinobacteraceae</taxon>
        <taxon>Marinobacter</taxon>
    </lineage>
</organism>
<evidence type="ECO:0000259" key="6">
    <source>
        <dbReference type="SMART" id="SM00563"/>
    </source>
</evidence>
<keyword evidence="2" id="KW-0444">Lipid biosynthesis</keyword>
<evidence type="ECO:0000313" key="8">
    <source>
        <dbReference type="Proteomes" id="UP000319142"/>
    </source>
</evidence>
<evidence type="ECO:0000256" key="2">
    <source>
        <dbReference type="ARBA" id="ARBA00022516"/>
    </source>
</evidence>
<comment type="caution">
    <text evidence="7">The sequence shown here is derived from an EMBL/GenBank/DDBJ whole genome shotgun (WGS) entry which is preliminary data.</text>
</comment>
<dbReference type="InterPro" id="IPR002123">
    <property type="entry name" value="Plipid/glycerol_acylTrfase"/>
</dbReference>
<gene>
    <name evidence="7" type="ORF">FHK81_13225</name>
</gene>
<keyword evidence="3 7" id="KW-0808">Transferase</keyword>
<evidence type="ECO:0000256" key="4">
    <source>
        <dbReference type="ARBA" id="ARBA00023098"/>
    </source>
</evidence>
<dbReference type="SMART" id="SM00563">
    <property type="entry name" value="PlsC"/>
    <property type="match status" value="1"/>
</dbReference>
<dbReference type="CDD" id="cd07989">
    <property type="entry name" value="LPLAT_AGPAT-like"/>
    <property type="match status" value="1"/>
</dbReference>
<evidence type="ECO:0000256" key="5">
    <source>
        <dbReference type="ARBA" id="ARBA00023315"/>
    </source>
</evidence>
<dbReference type="SUPFAM" id="SSF69593">
    <property type="entry name" value="Glycerol-3-phosphate (1)-acyltransferase"/>
    <property type="match status" value="1"/>
</dbReference>
<dbReference type="Proteomes" id="UP000319142">
    <property type="component" value="Unassembled WGS sequence"/>
</dbReference>
<dbReference type="GO" id="GO:0003841">
    <property type="term" value="F:1-acylglycerol-3-phosphate O-acyltransferase activity"/>
    <property type="evidence" value="ECO:0007669"/>
    <property type="project" value="TreeGrafter"/>
</dbReference>
<dbReference type="PANTHER" id="PTHR10434:SF64">
    <property type="entry name" value="1-ACYL-SN-GLYCEROL-3-PHOSPHATE ACYLTRANSFERASE-RELATED"/>
    <property type="match status" value="1"/>
</dbReference>
<comment type="pathway">
    <text evidence="1">Lipid metabolism.</text>
</comment>
<keyword evidence="4" id="KW-0443">Lipid metabolism</keyword>
<evidence type="ECO:0000256" key="1">
    <source>
        <dbReference type="ARBA" id="ARBA00005189"/>
    </source>
</evidence>
<reference evidence="7 8" key="1">
    <citation type="submission" date="2019-07" db="EMBL/GenBank/DDBJ databases">
        <title>The pathways for chlorine oxyanion respiration interact through the shared metabolite chlorate.</title>
        <authorList>
            <person name="Barnum T.P."/>
            <person name="Cheng Y."/>
            <person name="Hill K.A."/>
            <person name="Lucas L.N."/>
            <person name="Carlson H.K."/>
            <person name="Coates J.D."/>
        </authorList>
    </citation>
    <scope>NUCLEOTIDE SEQUENCE [LARGE SCALE GENOMIC DNA]</scope>
    <source>
        <strain evidence="7">UCB</strain>
    </source>
</reference>
<keyword evidence="5 7" id="KW-0012">Acyltransferase</keyword>
<evidence type="ECO:0000313" key="7">
    <source>
        <dbReference type="EMBL" id="TVT31970.1"/>
    </source>
</evidence>
<dbReference type="AlphaFoldDB" id="A0A558B636"/>